<dbReference type="EMBL" id="CAJVCH010178533">
    <property type="protein sequence ID" value="CAG7729447.1"/>
    <property type="molecule type" value="Genomic_DNA"/>
</dbReference>
<accession>A0A8J2JZK2</accession>
<name>A0A8J2JZK2_9HEXA</name>
<dbReference type="PANTHER" id="PTHR11559">
    <property type="entry name" value="CARBOXYLESTERASE"/>
    <property type="match status" value="1"/>
</dbReference>
<reference evidence="4" key="1">
    <citation type="submission" date="2021-06" db="EMBL/GenBank/DDBJ databases">
        <authorList>
            <person name="Hodson N. C."/>
            <person name="Mongue J. A."/>
            <person name="Jaron S. K."/>
        </authorList>
    </citation>
    <scope>NUCLEOTIDE SEQUENCE</scope>
</reference>
<evidence type="ECO:0000256" key="2">
    <source>
        <dbReference type="SAM" id="SignalP"/>
    </source>
</evidence>
<evidence type="ECO:0000313" key="5">
    <source>
        <dbReference type="Proteomes" id="UP000708208"/>
    </source>
</evidence>
<sequence length="569" mass="64465">MRIFLVFGILFTHSVHIGLSSQIVETTFGKVQGGFGESRDGRPFSQFLGIPYAKAQRFMPPTEPASWSDVRNATRNGNACPQIQPNLAKPSDNSIFTSEDCLNLNVYTPKIPESNQAKLLFPVVVWFHGGGGDMGKAEDYDPEYYMDTDIVLVTFNARLGFLGYLNLGTEDASGNQRLKDEVTMLKWVQKNIENFGGDPARVTLNGADSGGADVGYHLISSMSSGLFARVITQDSLVLMPFMFIRNPMYQAKHFGKQVGCPMDTKETLYDCLMGKPVEELLLRFHRYTSDVTDAEFLNFGPSAEKGAASKAFITENPYVSLREGRIANKVPWLNVLSLNAGSFSYVYNILQKEDQRQKLNAYLNNILPKYLDYEIIANDTNTVTQAVKEHYFGTEDINEKNARRFVDVISDRQNYIPSLRFSALYDHLVPSYVIIVKYVPACSLSTIMGYNGEFEGGNFDVVSYQFPIRFFGYCGIDKNSSDYQVSKNTIQLLTSFAEIGKPTKTWGVNEEFRRYHSSDEIPFIFAIERDGQMQPHFLAEKYVIRLGFWVKLHEKELAYENENYTENEF</sequence>
<feature type="signal peptide" evidence="2">
    <location>
        <begin position="1"/>
        <end position="20"/>
    </location>
</feature>
<gene>
    <name evidence="4" type="ORF">AFUS01_LOCUS18160</name>
</gene>
<dbReference type="InterPro" id="IPR050309">
    <property type="entry name" value="Type-B_Carboxylest/Lipase"/>
</dbReference>
<evidence type="ECO:0000313" key="4">
    <source>
        <dbReference type="EMBL" id="CAG7729447.1"/>
    </source>
</evidence>
<feature type="chain" id="PRO_5035266518" description="Carboxylesterase type B domain-containing protein" evidence="2">
    <location>
        <begin position="21"/>
        <end position="569"/>
    </location>
</feature>
<dbReference type="InterPro" id="IPR002018">
    <property type="entry name" value="CarbesteraseB"/>
</dbReference>
<feature type="domain" description="Carboxylesterase type B" evidence="3">
    <location>
        <begin position="21"/>
        <end position="535"/>
    </location>
</feature>
<dbReference type="Pfam" id="PF00135">
    <property type="entry name" value="COesterase"/>
    <property type="match status" value="1"/>
</dbReference>
<keyword evidence="5" id="KW-1185">Reference proteome</keyword>
<dbReference type="OrthoDB" id="19653at2759"/>
<comment type="caution">
    <text evidence="4">The sequence shown here is derived from an EMBL/GenBank/DDBJ whole genome shotgun (WGS) entry which is preliminary data.</text>
</comment>
<keyword evidence="2" id="KW-0732">Signal</keyword>
<proteinExistence type="predicted"/>
<dbReference type="AlphaFoldDB" id="A0A8J2JZK2"/>
<organism evidence="4 5">
    <name type="scientific">Allacma fusca</name>
    <dbReference type="NCBI Taxonomy" id="39272"/>
    <lineage>
        <taxon>Eukaryota</taxon>
        <taxon>Metazoa</taxon>
        <taxon>Ecdysozoa</taxon>
        <taxon>Arthropoda</taxon>
        <taxon>Hexapoda</taxon>
        <taxon>Collembola</taxon>
        <taxon>Symphypleona</taxon>
        <taxon>Sminthuridae</taxon>
        <taxon>Allacma</taxon>
    </lineage>
</organism>
<evidence type="ECO:0000256" key="1">
    <source>
        <dbReference type="ARBA" id="ARBA00023180"/>
    </source>
</evidence>
<dbReference type="Proteomes" id="UP000708208">
    <property type="component" value="Unassembled WGS sequence"/>
</dbReference>
<keyword evidence="1" id="KW-0325">Glycoprotein</keyword>
<evidence type="ECO:0000259" key="3">
    <source>
        <dbReference type="Pfam" id="PF00135"/>
    </source>
</evidence>
<protein>
    <recommendedName>
        <fullName evidence="3">Carboxylesterase type B domain-containing protein</fullName>
    </recommendedName>
</protein>